<dbReference type="PANTHER" id="PTHR43547">
    <property type="entry name" value="TWO-COMPONENT HISTIDINE KINASE"/>
    <property type="match status" value="1"/>
</dbReference>
<evidence type="ECO:0000256" key="2">
    <source>
        <dbReference type="ARBA" id="ARBA00012438"/>
    </source>
</evidence>
<reference evidence="6 7" key="1">
    <citation type="submission" date="2018-08" db="EMBL/GenBank/DDBJ databases">
        <title>A genome reference for cultivated species of the human gut microbiota.</title>
        <authorList>
            <person name="Zou Y."/>
            <person name="Xue W."/>
            <person name="Luo G."/>
        </authorList>
    </citation>
    <scope>NUCLEOTIDE SEQUENCE [LARGE SCALE GENOMIC DNA]</scope>
    <source>
        <strain evidence="6 7">AF16-14</strain>
    </source>
</reference>
<dbReference type="Pfam" id="PF02518">
    <property type="entry name" value="HATPase_c"/>
    <property type="match status" value="1"/>
</dbReference>
<dbReference type="Proteomes" id="UP000284243">
    <property type="component" value="Unassembled WGS sequence"/>
</dbReference>
<dbReference type="SUPFAM" id="SSF47384">
    <property type="entry name" value="Homodimeric domain of signal transducing histidine kinase"/>
    <property type="match status" value="1"/>
</dbReference>
<evidence type="ECO:0000259" key="5">
    <source>
        <dbReference type="PROSITE" id="PS50109"/>
    </source>
</evidence>
<dbReference type="EMBL" id="QRYC01000013">
    <property type="protein sequence ID" value="RGU55986.1"/>
    <property type="molecule type" value="Genomic_DNA"/>
</dbReference>
<dbReference type="InterPro" id="IPR036890">
    <property type="entry name" value="HATPase_C_sf"/>
</dbReference>
<comment type="catalytic activity">
    <reaction evidence="1">
        <text>ATP + protein L-histidine = ADP + protein N-phospho-L-histidine.</text>
        <dbReference type="EC" id="2.7.13.3"/>
    </reaction>
</comment>
<dbReference type="InterPro" id="IPR004358">
    <property type="entry name" value="Sig_transdc_His_kin-like_C"/>
</dbReference>
<dbReference type="PRINTS" id="PR00344">
    <property type="entry name" value="BCTRLSENSOR"/>
</dbReference>
<dbReference type="InterPro" id="IPR003661">
    <property type="entry name" value="HisK_dim/P_dom"/>
</dbReference>
<keyword evidence="4" id="KW-0812">Transmembrane</keyword>
<dbReference type="GO" id="GO:0000155">
    <property type="term" value="F:phosphorelay sensor kinase activity"/>
    <property type="evidence" value="ECO:0007669"/>
    <property type="project" value="InterPro"/>
</dbReference>
<dbReference type="EC" id="2.7.13.3" evidence="2"/>
<dbReference type="AlphaFoldDB" id="A0A1Y3Y321"/>
<dbReference type="PANTHER" id="PTHR43547:SF2">
    <property type="entry name" value="HYBRID SIGNAL TRANSDUCTION HISTIDINE KINASE C"/>
    <property type="match status" value="1"/>
</dbReference>
<accession>A0A1Y3Y321</accession>
<evidence type="ECO:0000256" key="3">
    <source>
        <dbReference type="ARBA" id="ARBA00022553"/>
    </source>
</evidence>
<name>A0A1Y3Y321_9BACT</name>
<sequence>MMKGNIRIVFFLCIGLLICVLIGQGGWLYKTRKMEINRFRQEAGDRLGDSFKEFLDEEWMTRKVPFSYGLKEDKKTFVYGDSCRVREITLSFVDQFREMGRAVFYDYLYEQHNFDVFQLDSLYRKNLEKTGMNGLSGILLRDSVGQVLEVTGVCEGEIRTVSVEAGYRCRHRIEAVFQLPLIFRSMIWHLVGEGMFFFAFIGCLVWLWKAIRLTWQSANVQTMGIAHLEHELKKPLAAVTSALEGIVNRKNRELTAIQEEKLKMVEVRIRKMAEITDTMLVTLKNSRLEVERASVDIVQEIGMVAEMFRILYPYARLEFQVETGEEKPLLDQVYFNYLVINLVDNAIKYGGDEPWVKVVFYRENWDWVLTVTDRGIGMPERVLKRIFRQFYRVKDKKVKNKTGFGLGLAFAKKVVNAYGGEIRVESAPGKGSRFEVRIKAE</sequence>
<feature type="domain" description="Histidine kinase" evidence="5">
    <location>
        <begin position="227"/>
        <end position="441"/>
    </location>
</feature>
<evidence type="ECO:0000313" key="7">
    <source>
        <dbReference type="Proteomes" id="UP000284243"/>
    </source>
</evidence>
<protein>
    <recommendedName>
        <fullName evidence="2">histidine kinase</fullName>
        <ecNumber evidence="2">2.7.13.3</ecNumber>
    </recommendedName>
</protein>
<keyword evidence="4" id="KW-1133">Transmembrane helix</keyword>
<dbReference type="CDD" id="cd00082">
    <property type="entry name" value="HisKA"/>
    <property type="match status" value="1"/>
</dbReference>
<keyword evidence="4" id="KW-0472">Membrane</keyword>
<organism evidence="6 7">
    <name type="scientific">Odoribacter splanchnicus</name>
    <dbReference type="NCBI Taxonomy" id="28118"/>
    <lineage>
        <taxon>Bacteria</taxon>
        <taxon>Pseudomonadati</taxon>
        <taxon>Bacteroidota</taxon>
        <taxon>Bacteroidia</taxon>
        <taxon>Bacteroidales</taxon>
        <taxon>Odoribacteraceae</taxon>
        <taxon>Odoribacter</taxon>
    </lineage>
</organism>
<gene>
    <name evidence="6" type="ORF">DWW57_10800</name>
</gene>
<keyword evidence="6" id="KW-0418">Kinase</keyword>
<dbReference type="RefSeq" id="WP_022159586.1">
    <property type="nucleotide sequence ID" value="NZ_JADNGC010000004.1"/>
</dbReference>
<dbReference type="InterPro" id="IPR036097">
    <property type="entry name" value="HisK_dim/P_sf"/>
</dbReference>
<dbReference type="Gene3D" id="3.30.565.10">
    <property type="entry name" value="Histidine kinase-like ATPase, C-terminal domain"/>
    <property type="match status" value="1"/>
</dbReference>
<keyword evidence="6" id="KW-0808">Transferase</keyword>
<dbReference type="InterPro" id="IPR003594">
    <property type="entry name" value="HATPase_dom"/>
</dbReference>
<feature type="transmembrane region" description="Helical" evidence="4">
    <location>
        <begin position="6"/>
        <end position="29"/>
    </location>
</feature>
<evidence type="ECO:0000256" key="1">
    <source>
        <dbReference type="ARBA" id="ARBA00000085"/>
    </source>
</evidence>
<evidence type="ECO:0000313" key="6">
    <source>
        <dbReference type="EMBL" id="RGU55986.1"/>
    </source>
</evidence>
<evidence type="ECO:0000256" key="4">
    <source>
        <dbReference type="SAM" id="Phobius"/>
    </source>
</evidence>
<dbReference type="InterPro" id="IPR005467">
    <property type="entry name" value="His_kinase_dom"/>
</dbReference>
<keyword evidence="3" id="KW-0597">Phosphoprotein</keyword>
<dbReference type="PROSITE" id="PS50109">
    <property type="entry name" value="HIS_KIN"/>
    <property type="match status" value="1"/>
</dbReference>
<dbReference type="SMART" id="SM00387">
    <property type="entry name" value="HATPase_c"/>
    <property type="match status" value="1"/>
</dbReference>
<comment type="caution">
    <text evidence="6">The sequence shown here is derived from an EMBL/GenBank/DDBJ whole genome shotgun (WGS) entry which is preliminary data.</text>
</comment>
<dbReference type="SUPFAM" id="SSF55874">
    <property type="entry name" value="ATPase domain of HSP90 chaperone/DNA topoisomerase II/histidine kinase"/>
    <property type="match status" value="1"/>
</dbReference>
<proteinExistence type="predicted"/>
<feature type="transmembrane region" description="Helical" evidence="4">
    <location>
        <begin position="187"/>
        <end position="208"/>
    </location>
</feature>
<dbReference type="CDD" id="cd00075">
    <property type="entry name" value="HATPase"/>
    <property type="match status" value="1"/>
</dbReference>